<dbReference type="EMBL" id="SBIQ01000162">
    <property type="protein sequence ID" value="KAF7682891.1"/>
    <property type="molecule type" value="Genomic_DNA"/>
</dbReference>
<keyword evidence="4 9" id="KW-0812">Transmembrane</keyword>
<proteinExistence type="inferred from homology"/>
<keyword evidence="11" id="KW-1185">Reference proteome</keyword>
<protein>
    <recommendedName>
        <fullName evidence="3">Signal peptidase complex subunit 1</fullName>
    </recommendedName>
</protein>
<evidence type="ECO:0000313" key="10">
    <source>
        <dbReference type="EMBL" id="KAF7682891.1"/>
    </source>
</evidence>
<evidence type="ECO:0000256" key="3">
    <source>
        <dbReference type="ARBA" id="ARBA00017059"/>
    </source>
</evidence>
<evidence type="ECO:0000256" key="1">
    <source>
        <dbReference type="ARBA" id="ARBA00004477"/>
    </source>
</evidence>
<evidence type="ECO:0000256" key="5">
    <source>
        <dbReference type="ARBA" id="ARBA00022824"/>
    </source>
</evidence>
<comment type="caution">
    <text evidence="10">The sequence shown here is derived from an EMBL/GenBank/DDBJ whole genome shotgun (WGS) entry which is preliminary data.</text>
</comment>
<evidence type="ECO:0000256" key="8">
    <source>
        <dbReference type="ARBA" id="ARBA00045204"/>
    </source>
</evidence>
<evidence type="ECO:0000256" key="4">
    <source>
        <dbReference type="ARBA" id="ARBA00022692"/>
    </source>
</evidence>
<keyword evidence="7 9" id="KW-0472">Membrane</keyword>
<comment type="similarity">
    <text evidence="2">Belongs to the SPCS1 family.</text>
</comment>
<sequence>MRFSIINKYVFIIPPMQLLYSIDKPIDYHGQHLAKQLMYSILATGYFIALIFGYVFGNLYHTLCIGIITAIIGCIVVIPPWGFYRKNPVIFKPVIKQKDE</sequence>
<name>A0ABQ7HXM7_9MICR</name>
<keyword evidence="5" id="KW-0256">Endoplasmic reticulum</keyword>
<evidence type="ECO:0000256" key="2">
    <source>
        <dbReference type="ARBA" id="ARBA00005245"/>
    </source>
</evidence>
<dbReference type="PANTHER" id="PTHR13202">
    <property type="entry name" value="MICROSOMAL SIGNAL PEPTIDASE 12 KDA SUBUNIT"/>
    <property type="match status" value="1"/>
</dbReference>
<reference evidence="10 11" key="1">
    <citation type="submission" date="2019-01" db="EMBL/GenBank/DDBJ databases">
        <title>Genomes sequencing and comparative genomics of infectious freshwater microsporidia, Cucumispora dikerogammari and Thelohania contejeani.</title>
        <authorList>
            <person name="Cormier A."/>
            <person name="Giraud I."/>
            <person name="Wattier R."/>
            <person name="Teixeira M."/>
            <person name="Grandjean F."/>
            <person name="Rigaud T."/>
            <person name="Cordaux R."/>
        </authorList>
    </citation>
    <scope>NUCLEOTIDE SEQUENCE [LARGE SCALE GENOMIC DNA]</scope>
    <source>
        <strain evidence="10">T1</strain>
        <tissue evidence="10">Spores</tissue>
    </source>
</reference>
<accession>A0ABQ7HXM7</accession>
<dbReference type="Pfam" id="PF06645">
    <property type="entry name" value="SPC12"/>
    <property type="match status" value="1"/>
</dbReference>
<evidence type="ECO:0000256" key="9">
    <source>
        <dbReference type="SAM" id="Phobius"/>
    </source>
</evidence>
<organism evidence="10 11">
    <name type="scientific">Astathelohania contejeani</name>
    <dbReference type="NCBI Taxonomy" id="164912"/>
    <lineage>
        <taxon>Eukaryota</taxon>
        <taxon>Fungi</taxon>
        <taxon>Fungi incertae sedis</taxon>
        <taxon>Microsporidia</taxon>
        <taxon>Astathelohaniidae</taxon>
        <taxon>Astathelohania</taxon>
    </lineage>
</organism>
<evidence type="ECO:0000256" key="7">
    <source>
        <dbReference type="ARBA" id="ARBA00023136"/>
    </source>
</evidence>
<feature type="transmembrane region" description="Helical" evidence="9">
    <location>
        <begin position="63"/>
        <end position="84"/>
    </location>
</feature>
<comment type="subcellular location">
    <subcellularLocation>
        <location evidence="1">Endoplasmic reticulum membrane</location>
        <topology evidence="1">Multi-pass membrane protein</topology>
    </subcellularLocation>
</comment>
<comment type="function">
    <text evidence="8">Component of the signal peptidase complex (SPC) which catalyzes the cleavage of N-terminal signal sequences from nascent proteins as they are translocated into the lumen of the endoplasmic reticulum. Dispensable for SPC enzymatic activity.</text>
</comment>
<evidence type="ECO:0000313" key="11">
    <source>
        <dbReference type="Proteomes" id="UP001516464"/>
    </source>
</evidence>
<dbReference type="Proteomes" id="UP001516464">
    <property type="component" value="Unassembled WGS sequence"/>
</dbReference>
<gene>
    <name evidence="10" type="primary">SPCS1</name>
    <name evidence="10" type="ORF">TCON_1895</name>
</gene>
<dbReference type="PANTHER" id="PTHR13202:SF0">
    <property type="entry name" value="SIGNAL PEPTIDASE COMPLEX SUBUNIT 1"/>
    <property type="match status" value="1"/>
</dbReference>
<dbReference type="InterPro" id="IPR009542">
    <property type="entry name" value="Spc1/SPCS1"/>
</dbReference>
<feature type="transmembrane region" description="Helical" evidence="9">
    <location>
        <begin position="37"/>
        <end position="57"/>
    </location>
</feature>
<keyword evidence="6 9" id="KW-1133">Transmembrane helix</keyword>
<evidence type="ECO:0000256" key="6">
    <source>
        <dbReference type="ARBA" id="ARBA00022989"/>
    </source>
</evidence>